<dbReference type="PROSITE" id="PS50011">
    <property type="entry name" value="PROTEIN_KINASE_DOM"/>
    <property type="match status" value="1"/>
</dbReference>
<evidence type="ECO:0000313" key="4">
    <source>
        <dbReference type="Proteomes" id="UP000288716"/>
    </source>
</evidence>
<feature type="compositionally biased region" description="Low complexity" evidence="1">
    <location>
        <begin position="33"/>
        <end position="48"/>
    </location>
</feature>
<dbReference type="InterPro" id="IPR020635">
    <property type="entry name" value="Tyr_kinase_cat_dom"/>
</dbReference>
<dbReference type="Pfam" id="PF07714">
    <property type="entry name" value="PK_Tyr_Ser-Thr"/>
    <property type="match status" value="1"/>
</dbReference>
<accession>A0A443S1C4</accession>
<gene>
    <name evidence="3" type="ORF">B4U80_04848</name>
</gene>
<protein>
    <submittedName>
        <fullName evidence="3">Mast/stem cell growth factor receptor kita-like protein</fullName>
    </submittedName>
</protein>
<proteinExistence type="predicted"/>
<dbReference type="PANTHER" id="PTHR24416">
    <property type="entry name" value="TYROSINE-PROTEIN KINASE RECEPTOR"/>
    <property type="match status" value="1"/>
</dbReference>
<dbReference type="GO" id="GO:0043235">
    <property type="term" value="C:receptor complex"/>
    <property type="evidence" value="ECO:0007669"/>
    <property type="project" value="TreeGrafter"/>
</dbReference>
<dbReference type="PANTHER" id="PTHR24416:SF600">
    <property type="entry name" value="PDGF- AND VEGF-RECEPTOR RELATED, ISOFORM J"/>
    <property type="match status" value="1"/>
</dbReference>
<dbReference type="InterPro" id="IPR050122">
    <property type="entry name" value="RTK"/>
</dbReference>
<dbReference type="VEuPathDB" id="VectorBase:LDEU010708"/>
<dbReference type="EMBL" id="NCKV01012758">
    <property type="protein sequence ID" value="RWS21332.1"/>
    <property type="molecule type" value="Genomic_DNA"/>
</dbReference>
<dbReference type="InterPro" id="IPR001245">
    <property type="entry name" value="Ser-Thr/Tyr_kinase_cat_dom"/>
</dbReference>
<name>A0A443S1C4_9ACAR</name>
<dbReference type="GO" id="GO:0005886">
    <property type="term" value="C:plasma membrane"/>
    <property type="evidence" value="ECO:0007669"/>
    <property type="project" value="TreeGrafter"/>
</dbReference>
<dbReference type="InterPro" id="IPR008266">
    <property type="entry name" value="Tyr_kinase_AS"/>
</dbReference>
<dbReference type="GO" id="GO:0007169">
    <property type="term" value="P:cell surface receptor protein tyrosine kinase signaling pathway"/>
    <property type="evidence" value="ECO:0007669"/>
    <property type="project" value="TreeGrafter"/>
</dbReference>
<dbReference type="InterPro" id="IPR011009">
    <property type="entry name" value="Kinase-like_dom_sf"/>
</dbReference>
<sequence>MLPPKSSVNEYVNCVVSNNPSAEYVNDSSYIDSNNSSSNTNTNTSNSSFKKVSINRGSTKKSRESSKKSLKNKIVTTRDLICFAFQVARGMEYLQRRKLIHRDLAARNVLLADDNIVKICDFGLAKDCYKYDNYVKKGDGPLPIKWMAFESIRDKVFTSKSDVWSFGILLWEFFTLGSNPYPGIEVNEDFYKKLKYGYRMEKPDLCPNSVYQIMIDCWREDPKNRPDFTKLAELLGNLLEASVRQHYLDLNDPYQELNEHRQSQYLQMSRQSQFQQDDYLQMNSTVHYENVNTSEPVSEAYITCYPQIELQSMKDNQSKKSVEQLNSANETNEKFTLRNSFTNSVDDYLNMKDSATSFPPNYTTVAN</sequence>
<dbReference type="GO" id="GO:0005524">
    <property type="term" value="F:ATP binding"/>
    <property type="evidence" value="ECO:0007669"/>
    <property type="project" value="InterPro"/>
</dbReference>
<dbReference type="GO" id="GO:0004714">
    <property type="term" value="F:transmembrane receptor protein tyrosine kinase activity"/>
    <property type="evidence" value="ECO:0007669"/>
    <property type="project" value="TreeGrafter"/>
</dbReference>
<keyword evidence="3" id="KW-0675">Receptor</keyword>
<evidence type="ECO:0000313" key="3">
    <source>
        <dbReference type="EMBL" id="RWS21332.1"/>
    </source>
</evidence>
<dbReference type="PRINTS" id="PR00109">
    <property type="entry name" value="TYRKINASE"/>
</dbReference>
<dbReference type="InterPro" id="IPR000719">
    <property type="entry name" value="Prot_kinase_dom"/>
</dbReference>
<dbReference type="AlphaFoldDB" id="A0A443S1C4"/>
<keyword evidence="4" id="KW-1185">Reference proteome</keyword>
<feature type="region of interest" description="Disordered" evidence="1">
    <location>
        <begin position="27"/>
        <end position="70"/>
    </location>
</feature>
<comment type="caution">
    <text evidence="3">The sequence shown here is derived from an EMBL/GenBank/DDBJ whole genome shotgun (WGS) entry which is preliminary data.</text>
</comment>
<reference evidence="3 4" key="1">
    <citation type="journal article" date="2018" name="Gigascience">
        <title>Genomes of trombidid mites reveal novel predicted allergens and laterally-transferred genes associated with secondary metabolism.</title>
        <authorList>
            <person name="Dong X."/>
            <person name="Chaisiri K."/>
            <person name="Xia D."/>
            <person name="Armstrong S.D."/>
            <person name="Fang Y."/>
            <person name="Donnelly M.J."/>
            <person name="Kadowaki T."/>
            <person name="McGarry J.W."/>
            <person name="Darby A.C."/>
            <person name="Makepeace B.L."/>
        </authorList>
    </citation>
    <scope>NUCLEOTIDE SEQUENCE [LARGE SCALE GENOMIC DNA]</scope>
    <source>
        <strain evidence="3">UoL-UT</strain>
    </source>
</reference>
<evidence type="ECO:0000256" key="1">
    <source>
        <dbReference type="SAM" id="MobiDB-lite"/>
    </source>
</evidence>
<dbReference type="SMART" id="SM00219">
    <property type="entry name" value="TyrKc"/>
    <property type="match status" value="1"/>
</dbReference>
<dbReference type="Gene3D" id="1.10.510.10">
    <property type="entry name" value="Transferase(Phosphotransferase) domain 1"/>
    <property type="match status" value="1"/>
</dbReference>
<dbReference type="FunFam" id="1.10.510.10:FF:000373">
    <property type="entry name" value="Receptor protein-tyrosine kinase"/>
    <property type="match status" value="1"/>
</dbReference>
<dbReference type="OrthoDB" id="535945at2759"/>
<organism evidence="3 4">
    <name type="scientific">Leptotrombidium deliense</name>
    <dbReference type="NCBI Taxonomy" id="299467"/>
    <lineage>
        <taxon>Eukaryota</taxon>
        <taxon>Metazoa</taxon>
        <taxon>Ecdysozoa</taxon>
        <taxon>Arthropoda</taxon>
        <taxon>Chelicerata</taxon>
        <taxon>Arachnida</taxon>
        <taxon>Acari</taxon>
        <taxon>Acariformes</taxon>
        <taxon>Trombidiformes</taxon>
        <taxon>Prostigmata</taxon>
        <taxon>Anystina</taxon>
        <taxon>Parasitengona</taxon>
        <taxon>Trombiculoidea</taxon>
        <taxon>Trombiculidae</taxon>
        <taxon>Leptotrombidium</taxon>
    </lineage>
</organism>
<dbReference type="PROSITE" id="PS00109">
    <property type="entry name" value="PROTEIN_KINASE_TYR"/>
    <property type="match status" value="1"/>
</dbReference>
<dbReference type="SUPFAM" id="SSF56112">
    <property type="entry name" value="Protein kinase-like (PK-like)"/>
    <property type="match status" value="1"/>
</dbReference>
<feature type="domain" description="Protein kinase" evidence="2">
    <location>
        <begin position="1"/>
        <end position="248"/>
    </location>
</feature>
<dbReference type="Proteomes" id="UP000288716">
    <property type="component" value="Unassembled WGS sequence"/>
</dbReference>
<evidence type="ECO:0000259" key="2">
    <source>
        <dbReference type="PROSITE" id="PS50011"/>
    </source>
</evidence>
<dbReference type="STRING" id="299467.A0A443S1C4"/>